<proteinExistence type="predicted"/>
<comment type="catalytic activity">
    <reaction evidence="52">
        <text>butanoyl-[ACP] + malonyl-[ACP] + H(+) = 3-oxohexanoyl-[ACP] + holo-[ACP] + CO2</text>
        <dbReference type="Rhea" id="RHEA:41820"/>
        <dbReference type="Rhea" id="RHEA-COMP:9623"/>
        <dbReference type="Rhea" id="RHEA-COMP:9628"/>
        <dbReference type="Rhea" id="RHEA-COMP:9629"/>
        <dbReference type="Rhea" id="RHEA-COMP:9685"/>
        <dbReference type="ChEBI" id="CHEBI:15378"/>
        <dbReference type="ChEBI" id="CHEBI:16526"/>
        <dbReference type="ChEBI" id="CHEBI:64479"/>
        <dbReference type="ChEBI" id="CHEBI:78449"/>
        <dbReference type="ChEBI" id="CHEBI:78454"/>
        <dbReference type="ChEBI" id="CHEBI:78456"/>
    </reaction>
    <physiologicalReaction direction="left-to-right" evidence="52">
        <dbReference type="Rhea" id="RHEA:41821"/>
    </physiologicalReaction>
</comment>
<evidence type="ECO:0000256" key="26">
    <source>
        <dbReference type="ARBA" id="ARBA00047394"/>
    </source>
</evidence>
<evidence type="ECO:0000256" key="19">
    <source>
        <dbReference type="ARBA" id="ARBA00023394"/>
    </source>
</evidence>
<comment type="catalytic activity">
    <reaction evidence="22">
        <text>(3R)-hydroxyhexadecanoyl-[ACP] = (2E)-hexadecenoyl-[ACP] + H2O</text>
        <dbReference type="Rhea" id="RHEA:41908"/>
        <dbReference type="Rhea" id="RHEA-COMP:9650"/>
        <dbReference type="Rhea" id="RHEA-COMP:9651"/>
        <dbReference type="ChEBI" id="CHEBI:15377"/>
        <dbReference type="ChEBI" id="CHEBI:78480"/>
        <dbReference type="ChEBI" id="CHEBI:78481"/>
    </reaction>
    <physiologicalReaction direction="left-to-right" evidence="22">
        <dbReference type="Rhea" id="RHEA:41909"/>
    </physiologicalReaction>
</comment>
<dbReference type="InterPro" id="IPR013968">
    <property type="entry name" value="PKS_KR"/>
</dbReference>
<evidence type="ECO:0000256" key="37">
    <source>
        <dbReference type="ARBA" id="ARBA00048281"/>
    </source>
</evidence>
<comment type="catalytic activity">
    <reaction evidence="15">
        <text>(3R)-hydroxyoctanoyl-[ACP] = (2E)-octenoyl-[ACP] + H2O</text>
        <dbReference type="Rhea" id="RHEA:41844"/>
        <dbReference type="Rhea" id="RHEA-COMP:9634"/>
        <dbReference type="Rhea" id="RHEA-COMP:9635"/>
        <dbReference type="ChEBI" id="CHEBI:15377"/>
        <dbReference type="ChEBI" id="CHEBI:78461"/>
        <dbReference type="ChEBI" id="CHEBI:78462"/>
    </reaction>
    <physiologicalReaction direction="left-to-right" evidence="15">
        <dbReference type="Rhea" id="RHEA:41845"/>
    </physiologicalReaction>
</comment>
<keyword evidence="13" id="KW-0275">Fatty acid biosynthesis</keyword>
<dbReference type="SUPFAM" id="SSF52151">
    <property type="entry name" value="FabD/lysophospholipase-like"/>
    <property type="match status" value="1"/>
</dbReference>
<evidence type="ECO:0000256" key="4">
    <source>
        <dbReference type="ARBA" id="ARBA00022553"/>
    </source>
</evidence>
<evidence type="ECO:0000256" key="11">
    <source>
        <dbReference type="ARBA" id="ARBA00023002"/>
    </source>
</evidence>
<dbReference type="Pfam" id="PF16197">
    <property type="entry name" value="KAsynt_C_assoc"/>
    <property type="match status" value="1"/>
</dbReference>
<dbReference type="FunFam" id="3.40.50.720:FF:000209">
    <property type="entry name" value="Polyketide synthase Pks12"/>
    <property type="match status" value="1"/>
</dbReference>
<accession>A0A8X6IN60</accession>
<dbReference type="InterPro" id="IPR016035">
    <property type="entry name" value="Acyl_Trfase/lysoPLipase"/>
</dbReference>
<evidence type="ECO:0000256" key="55">
    <source>
        <dbReference type="PROSITE-ProRule" id="PRU01363"/>
    </source>
</evidence>
<keyword evidence="60" id="KW-1185">Reference proteome</keyword>
<dbReference type="PROSITE" id="PS00606">
    <property type="entry name" value="KS3_1"/>
    <property type="match status" value="1"/>
</dbReference>
<dbReference type="Gene3D" id="3.40.50.720">
    <property type="entry name" value="NAD(P)-binding Rossmann-like Domain"/>
    <property type="match status" value="1"/>
</dbReference>
<comment type="catalytic activity">
    <reaction evidence="19">
        <text>a (3R)-hydroxyacyl-[ACP] = a (2E)-enoyl-[ACP] + H2O</text>
        <dbReference type="Rhea" id="RHEA:13097"/>
        <dbReference type="Rhea" id="RHEA-COMP:9925"/>
        <dbReference type="Rhea" id="RHEA-COMP:9945"/>
        <dbReference type="ChEBI" id="CHEBI:15377"/>
        <dbReference type="ChEBI" id="CHEBI:78784"/>
        <dbReference type="ChEBI" id="CHEBI:78827"/>
        <dbReference type="EC" id="4.2.1.59"/>
    </reaction>
    <physiologicalReaction direction="left-to-right" evidence="19">
        <dbReference type="Rhea" id="RHEA:13098"/>
    </physiologicalReaction>
</comment>
<comment type="catalytic activity">
    <reaction evidence="43">
        <text>holo-[ACP] + acetyl-CoA = acetyl-[ACP] + CoA</text>
        <dbReference type="Rhea" id="RHEA:41788"/>
        <dbReference type="Rhea" id="RHEA-COMP:9621"/>
        <dbReference type="Rhea" id="RHEA-COMP:9685"/>
        <dbReference type="ChEBI" id="CHEBI:57287"/>
        <dbReference type="ChEBI" id="CHEBI:57288"/>
        <dbReference type="ChEBI" id="CHEBI:64479"/>
        <dbReference type="ChEBI" id="CHEBI:78446"/>
        <dbReference type="EC" id="2.3.1.38"/>
    </reaction>
    <physiologicalReaction direction="left-to-right" evidence="43">
        <dbReference type="Rhea" id="RHEA:41789"/>
    </physiologicalReaction>
</comment>
<dbReference type="InterPro" id="IPR036291">
    <property type="entry name" value="NAD(P)-bd_dom_sf"/>
</dbReference>
<evidence type="ECO:0000256" key="13">
    <source>
        <dbReference type="ARBA" id="ARBA00023160"/>
    </source>
</evidence>
<comment type="catalytic activity">
    <reaction evidence="54">
        <text>octanoyl-[ACP] + malonyl-[ACP] + H(+) = 3-oxodecanoyl-[ACP] + holo-[ACP] + CO2</text>
        <dbReference type="Rhea" id="RHEA:41852"/>
        <dbReference type="Rhea" id="RHEA-COMP:9623"/>
        <dbReference type="Rhea" id="RHEA-COMP:9636"/>
        <dbReference type="Rhea" id="RHEA-COMP:9637"/>
        <dbReference type="Rhea" id="RHEA-COMP:9685"/>
        <dbReference type="ChEBI" id="CHEBI:15378"/>
        <dbReference type="ChEBI" id="CHEBI:16526"/>
        <dbReference type="ChEBI" id="CHEBI:64479"/>
        <dbReference type="ChEBI" id="CHEBI:78449"/>
        <dbReference type="ChEBI" id="CHEBI:78463"/>
        <dbReference type="ChEBI" id="CHEBI:78464"/>
    </reaction>
    <physiologicalReaction direction="left-to-right" evidence="54">
        <dbReference type="Rhea" id="RHEA:41853"/>
    </physiologicalReaction>
</comment>
<dbReference type="Gene3D" id="3.40.50.1820">
    <property type="entry name" value="alpha/beta hydrolase"/>
    <property type="match status" value="1"/>
</dbReference>
<keyword evidence="2" id="KW-0596">Phosphopantetheine</keyword>
<evidence type="ECO:0000256" key="53">
    <source>
        <dbReference type="ARBA" id="ARBA00049521"/>
    </source>
</evidence>
<dbReference type="EMBL" id="BMAV01026656">
    <property type="protein sequence ID" value="GFS52204.1"/>
    <property type="molecule type" value="Genomic_DNA"/>
</dbReference>
<dbReference type="Pfam" id="PF00975">
    <property type="entry name" value="Thioesterase"/>
    <property type="match status" value="1"/>
</dbReference>
<dbReference type="Gene3D" id="3.40.47.10">
    <property type="match status" value="2"/>
</dbReference>
<evidence type="ECO:0000313" key="59">
    <source>
        <dbReference type="EMBL" id="GFS52204.1"/>
    </source>
</evidence>
<dbReference type="PANTHER" id="PTHR43775">
    <property type="entry name" value="FATTY ACID SYNTHASE"/>
    <property type="match status" value="1"/>
</dbReference>
<dbReference type="SUPFAM" id="SSF55048">
    <property type="entry name" value="Probable ACP-binding domain of malonyl-CoA ACP transacylase"/>
    <property type="match status" value="1"/>
</dbReference>
<comment type="catalytic activity">
    <reaction evidence="46">
        <text>(2E)-octadecenoyl-[ACP] + NADPH + H(+) = octadecanoyl-[ACP] + NADP(+)</text>
        <dbReference type="Rhea" id="RHEA:41928"/>
        <dbReference type="Rhea" id="RHEA-COMP:9655"/>
        <dbReference type="Rhea" id="RHEA-COMP:9656"/>
        <dbReference type="ChEBI" id="CHEBI:15378"/>
        <dbReference type="ChEBI" id="CHEBI:57783"/>
        <dbReference type="ChEBI" id="CHEBI:58349"/>
        <dbReference type="ChEBI" id="CHEBI:78489"/>
        <dbReference type="ChEBI" id="CHEBI:78495"/>
    </reaction>
    <physiologicalReaction direction="left-to-right" evidence="46">
        <dbReference type="Rhea" id="RHEA:41929"/>
    </physiologicalReaction>
</comment>
<dbReference type="InterPro" id="IPR014030">
    <property type="entry name" value="Ketoacyl_synth_N"/>
</dbReference>
<keyword evidence="3" id="KW-0444">Lipid biosynthesis</keyword>
<evidence type="ECO:0000256" key="3">
    <source>
        <dbReference type="ARBA" id="ARBA00022516"/>
    </source>
</evidence>
<dbReference type="SMART" id="SM00825">
    <property type="entry name" value="PKS_KS"/>
    <property type="match status" value="1"/>
</dbReference>
<dbReference type="GO" id="GO:0006633">
    <property type="term" value="P:fatty acid biosynthetic process"/>
    <property type="evidence" value="ECO:0007669"/>
    <property type="project" value="UniProtKB-KW"/>
</dbReference>
<keyword evidence="10" id="KW-0007">Acetylation</keyword>
<reference evidence="59" key="1">
    <citation type="submission" date="2020-08" db="EMBL/GenBank/DDBJ databases">
        <title>Multicomponent nature underlies the extraordinary mechanical properties of spider dragline silk.</title>
        <authorList>
            <person name="Kono N."/>
            <person name="Nakamura H."/>
            <person name="Mori M."/>
            <person name="Yoshida Y."/>
            <person name="Ohtoshi R."/>
            <person name="Malay A.D."/>
            <person name="Moran D.A.P."/>
            <person name="Tomita M."/>
            <person name="Numata K."/>
            <person name="Arakawa K."/>
        </authorList>
    </citation>
    <scope>NUCLEOTIDE SEQUENCE</scope>
</reference>
<comment type="caution">
    <text evidence="59">The sequence shown here is derived from an EMBL/GenBank/DDBJ whole genome shotgun (WGS) entry which is preliminary data.</text>
</comment>
<evidence type="ECO:0000256" key="52">
    <source>
        <dbReference type="ARBA" id="ARBA00049449"/>
    </source>
</evidence>
<comment type="catalytic activity">
    <reaction evidence="29">
        <text>tetradecanoyl-[ACP] + malonyl-[ACP] + H(+) = 3-oxohexadecanoyl-[ACP] + holo-[ACP] + CO2</text>
        <dbReference type="Rhea" id="RHEA:41900"/>
        <dbReference type="Rhea" id="RHEA-COMP:9623"/>
        <dbReference type="Rhea" id="RHEA-COMP:9648"/>
        <dbReference type="Rhea" id="RHEA-COMP:9649"/>
        <dbReference type="Rhea" id="RHEA-COMP:9685"/>
        <dbReference type="ChEBI" id="CHEBI:15378"/>
        <dbReference type="ChEBI" id="CHEBI:16526"/>
        <dbReference type="ChEBI" id="CHEBI:64479"/>
        <dbReference type="ChEBI" id="CHEBI:78449"/>
        <dbReference type="ChEBI" id="CHEBI:78477"/>
        <dbReference type="ChEBI" id="CHEBI:78478"/>
    </reaction>
    <physiologicalReaction direction="left-to-right" evidence="29">
        <dbReference type="Rhea" id="RHEA:41901"/>
    </physiologicalReaction>
</comment>
<evidence type="ECO:0000256" key="35">
    <source>
        <dbReference type="ARBA" id="ARBA00047961"/>
    </source>
</evidence>
<evidence type="ECO:0000313" key="60">
    <source>
        <dbReference type="Proteomes" id="UP000886998"/>
    </source>
</evidence>
<keyword evidence="9" id="KW-0663">Pyridoxal phosphate</keyword>
<comment type="catalytic activity">
    <reaction evidence="38">
        <text>tetradecanoyl-[ACP] + H2O = tetradecanoate + holo-[ACP] + H(+)</text>
        <dbReference type="Rhea" id="RHEA:30123"/>
        <dbReference type="Rhea" id="RHEA-COMP:9648"/>
        <dbReference type="Rhea" id="RHEA-COMP:9685"/>
        <dbReference type="ChEBI" id="CHEBI:15377"/>
        <dbReference type="ChEBI" id="CHEBI:15378"/>
        <dbReference type="ChEBI" id="CHEBI:30807"/>
        <dbReference type="ChEBI" id="CHEBI:64479"/>
        <dbReference type="ChEBI" id="CHEBI:78477"/>
        <dbReference type="EC" id="3.1.2.14"/>
    </reaction>
    <physiologicalReaction direction="left-to-right" evidence="38">
        <dbReference type="Rhea" id="RHEA:30124"/>
    </physiologicalReaction>
</comment>
<comment type="catalytic activity">
    <reaction evidence="45">
        <text>3-oxotetradecanoyl-[ACP] + NADPH + H(+) = (3R)-hydroxytetradecanoyl-[ACP] + NADP(+)</text>
        <dbReference type="Rhea" id="RHEA:41888"/>
        <dbReference type="Rhea" id="RHEA-COMP:9645"/>
        <dbReference type="Rhea" id="RHEA-COMP:9646"/>
        <dbReference type="ChEBI" id="CHEBI:15378"/>
        <dbReference type="ChEBI" id="CHEBI:57783"/>
        <dbReference type="ChEBI" id="CHEBI:58349"/>
        <dbReference type="ChEBI" id="CHEBI:78473"/>
        <dbReference type="ChEBI" id="CHEBI:78474"/>
    </reaction>
    <physiologicalReaction direction="left-to-right" evidence="45">
        <dbReference type="Rhea" id="RHEA:41889"/>
    </physiologicalReaction>
</comment>
<feature type="domain" description="Carrier" evidence="56">
    <location>
        <begin position="2044"/>
        <end position="2124"/>
    </location>
</feature>
<evidence type="ECO:0000256" key="44">
    <source>
        <dbReference type="ARBA" id="ARBA00048704"/>
    </source>
</evidence>
<evidence type="ECO:0000256" key="18">
    <source>
        <dbReference type="ARBA" id="ARBA00023388"/>
    </source>
</evidence>
<dbReference type="Gene3D" id="1.10.1200.10">
    <property type="entry name" value="ACP-like"/>
    <property type="match status" value="1"/>
</dbReference>
<evidence type="ECO:0000256" key="29">
    <source>
        <dbReference type="ARBA" id="ARBA00047451"/>
    </source>
</evidence>
<keyword evidence="12" id="KW-0443">Lipid metabolism</keyword>
<comment type="catalytic activity">
    <reaction evidence="31">
        <text>dodecanoyl-[ACP] + malonyl-[ACP] + H(+) = 3-oxotetradecanoyl-[ACP] + holo-[ACP] + CO2</text>
        <dbReference type="Rhea" id="RHEA:41884"/>
        <dbReference type="Rhea" id="RHEA-COMP:9623"/>
        <dbReference type="Rhea" id="RHEA-COMP:9644"/>
        <dbReference type="Rhea" id="RHEA-COMP:9645"/>
        <dbReference type="Rhea" id="RHEA-COMP:9685"/>
        <dbReference type="ChEBI" id="CHEBI:15378"/>
        <dbReference type="ChEBI" id="CHEBI:16526"/>
        <dbReference type="ChEBI" id="CHEBI:64479"/>
        <dbReference type="ChEBI" id="CHEBI:65264"/>
        <dbReference type="ChEBI" id="CHEBI:78449"/>
        <dbReference type="ChEBI" id="CHEBI:78473"/>
    </reaction>
    <physiologicalReaction direction="left-to-right" evidence="31">
        <dbReference type="Rhea" id="RHEA:41885"/>
    </physiologicalReaction>
</comment>
<feature type="region of interest" description="C-terminal hotdog fold" evidence="55">
    <location>
        <begin position="907"/>
        <end position="1037"/>
    </location>
</feature>
<dbReference type="PROSITE" id="PS52004">
    <property type="entry name" value="KS3_2"/>
    <property type="match status" value="1"/>
</dbReference>
<dbReference type="GO" id="GO:0141148">
    <property type="term" value="F:enoyl-[acyl-carrier-protein] reductase (NADPH) activity"/>
    <property type="evidence" value="ECO:0007669"/>
    <property type="project" value="UniProtKB-EC"/>
</dbReference>
<evidence type="ECO:0000256" key="50">
    <source>
        <dbReference type="ARBA" id="ARBA00049414"/>
    </source>
</evidence>
<dbReference type="InterPro" id="IPR016039">
    <property type="entry name" value="Thiolase-like"/>
</dbReference>
<feature type="active site" description="Proton donor; for dehydratase activity" evidence="55">
    <location>
        <position position="957"/>
    </location>
</feature>
<dbReference type="InterPro" id="IPR029058">
    <property type="entry name" value="AB_hydrolase_fold"/>
</dbReference>
<keyword evidence="6" id="KW-0702">S-nitrosylation</keyword>
<dbReference type="Pfam" id="PF21149">
    <property type="entry name" value="FAS_pseudo-KR"/>
    <property type="match status" value="1"/>
</dbReference>
<evidence type="ECO:0000256" key="10">
    <source>
        <dbReference type="ARBA" id="ARBA00022990"/>
    </source>
</evidence>
<evidence type="ECO:0000256" key="46">
    <source>
        <dbReference type="ARBA" id="ARBA00049019"/>
    </source>
</evidence>
<comment type="catalytic activity">
    <reaction evidence="28">
        <text>3-oxodecanoyl-[ACP] + NADPH + H(+) = (3R)-hydroxydecanoyl-[ACP] + NADP(+)</text>
        <dbReference type="Rhea" id="RHEA:41856"/>
        <dbReference type="Rhea" id="RHEA-COMP:9637"/>
        <dbReference type="Rhea" id="RHEA-COMP:9638"/>
        <dbReference type="ChEBI" id="CHEBI:15378"/>
        <dbReference type="ChEBI" id="CHEBI:57783"/>
        <dbReference type="ChEBI" id="CHEBI:58349"/>
        <dbReference type="ChEBI" id="CHEBI:78464"/>
        <dbReference type="ChEBI" id="CHEBI:78466"/>
    </reaction>
    <physiologicalReaction direction="left-to-right" evidence="28">
        <dbReference type="Rhea" id="RHEA:41857"/>
    </physiologicalReaction>
</comment>
<evidence type="ECO:0000256" key="38">
    <source>
        <dbReference type="ARBA" id="ARBA00048289"/>
    </source>
</evidence>
<evidence type="ECO:0000256" key="23">
    <source>
        <dbReference type="ARBA" id="ARBA00023402"/>
    </source>
</evidence>
<feature type="active site" description="Proton acceptor; for dehydratase activity" evidence="55">
    <location>
        <position position="809"/>
    </location>
</feature>
<dbReference type="InterPro" id="IPR050091">
    <property type="entry name" value="PKS_NRPS_Biosynth_Enz"/>
</dbReference>
<keyword evidence="4" id="KW-0597">Phosphoprotein</keyword>
<evidence type="ECO:0000256" key="39">
    <source>
        <dbReference type="ARBA" id="ARBA00048420"/>
    </source>
</evidence>
<dbReference type="Pfam" id="PF08659">
    <property type="entry name" value="KR"/>
    <property type="match status" value="1"/>
</dbReference>
<evidence type="ECO:0000259" key="58">
    <source>
        <dbReference type="PROSITE" id="PS52019"/>
    </source>
</evidence>
<dbReference type="GO" id="GO:0004313">
    <property type="term" value="F:[acyl-carrier-protein] S-acetyltransferase activity"/>
    <property type="evidence" value="ECO:0007669"/>
    <property type="project" value="UniProtKB-EC"/>
</dbReference>
<comment type="catalytic activity">
    <reaction evidence="18">
        <text>(3R)-hydroxydecanoyl-[ACP] = (2E)-decenoyl-[ACP] + H2O</text>
        <dbReference type="Rhea" id="RHEA:41860"/>
        <dbReference type="Rhea" id="RHEA-COMP:9638"/>
        <dbReference type="Rhea" id="RHEA-COMP:9639"/>
        <dbReference type="ChEBI" id="CHEBI:15377"/>
        <dbReference type="ChEBI" id="CHEBI:78466"/>
        <dbReference type="ChEBI" id="CHEBI:78467"/>
    </reaction>
    <physiologicalReaction direction="left-to-right" evidence="18">
        <dbReference type="Rhea" id="RHEA:41861"/>
    </physiologicalReaction>
</comment>
<gene>
    <name evidence="59" type="primary">FASN</name>
    <name evidence="59" type="ORF">TNIN_206091</name>
</gene>
<dbReference type="SMART" id="SM00822">
    <property type="entry name" value="PKS_KR"/>
    <property type="match status" value="1"/>
</dbReference>
<dbReference type="SUPFAM" id="SSF51735">
    <property type="entry name" value="NAD(P)-binding Rossmann-fold domains"/>
    <property type="match status" value="2"/>
</dbReference>
<dbReference type="InterPro" id="IPR032821">
    <property type="entry name" value="PKS_assoc"/>
</dbReference>
<dbReference type="SUPFAM" id="SSF50129">
    <property type="entry name" value="GroES-like"/>
    <property type="match status" value="1"/>
</dbReference>
<comment type="catalytic activity">
    <reaction evidence="33">
        <text>(2E)-hexenoyl-[ACP] + NADPH + H(+) = hexanoyl-[ACP] + NADP(+)</text>
        <dbReference type="Rhea" id="RHEA:41832"/>
        <dbReference type="Rhea" id="RHEA-COMP:9631"/>
        <dbReference type="Rhea" id="RHEA-COMP:9632"/>
        <dbReference type="ChEBI" id="CHEBI:15378"/>
        <dbReference type="ChEBI" id="CHEBI:57783"/>
        <dbReference type="ChEBI" id="CHEBI:58349"/>
        <dbReference type="ChEBI" id="CHEBI:78458"/>
        <dbReference type="ChEBI" id="CHEBI:78459"/>
    </reaction>
    <physiologicalReaction direction="left-to-right" evidence="33">
        <dbReference type="Rhea" id="RHEA:41833"/>
    </physiologicalReaction>
</comment>
<comment type="catalytic activity">
    <reaction evidence="32">
        <text>(2E)-hexadecenoyl-[ACP] + NADPH + H(+) = hexadecanoyl-[ACP] + NADP(+)</text>
        <dbReference type="Rhea" id="RHEA:41912"/>
        <dbReference type="Rhea" id="RHEA-COMP:9651"/>
        <dbReference type="Rhea" id="RHEA-COMP:9652"/>
        <dbReference type="ChEBI" id="CHEBI:15378"/>
        <dbReference type="ChEBI" id="CHEBI:57783"/>
        <dbReference type="ChEBI" id="CHEBI:58349"/>
        <dbReference type="ChEBI" id="CHEBI:78481"/>
        <dbReference type="ChEBI" id="CHEBI:78483"/>
    </reaction>
    <physiologicalReaction direction="left-to-right" evidence="32">
        <dbReference type="Rhea" id="RHEA:41913"/>
    </physiologicalReaction>
</comment>
<keyword evidence="8" id="KW-0521">NADP</keyword>
<dbReference type="InterPro" id="IPR049552">
    <property type="entry name" value="PKS_DH_N"/>
</dbReference>
<comment type="catalytic activity">
    <reaction evidence="39">
        <text>(2E)-octenoyl-[ACP] + NADPH + H(+) = octanoyl-[ACP] + NADP(+)</text>
        <dbReference type="Rhea" id="RHEA:41848"/>
        <dbReference type="Rhea" id="RHEA-COMP:9635"/>
        <dbReference type="Rhea" id="RHEA-COMP:9636"/>
        <dbReference type="ChEBI" id="CHEBI:15378"/>
        <dbReference type="ChEBI" id="CHEBI:57783"/>
        <dbReference type="ChEBI" id="CHEBI:58349"/>
        <dbReference type="ChEBI" id="CHEBI:78462"/>
        <dbReference type="ChEBI" id="CHEBI:78463"/>
    </reaction>
    <physiologicalReaction direction="left-to-right" evidence="39">
        <dbReference type="Rhea" id="RHEA:41849"/>
    </physiologicalReaction>
</comment>
<comment type="catalytic activity">
    <reaction evidence="40">
        <text>a fatty acyl-[ACP] + malonyl-[ACP] + H(+) = a 3-oxoacyl-[ACP] + holo-[ACP] + CO2</text>
        <dbReference type="Rhea" id="RHEA:22836"/>
        <dbReference type="Rhea" id="RHEA-COMP:9623"/>
        <dbReference type="Rhea" id="RHEA-COMP:9685"/>
        <dbReference type="Rhea" id="RHEA-COMP:9916"/>
        <dbReference type="Rhea" id="RHEA-COMP:14125"/>
        <dbReference type="ChEBI" id="CHEBI:15378"/>
        <dbReference type="ChEBI" id="CHEBI:16526"/>
        <dbReference type="ChEBI" id="CHEBI:64479"/>
        <dbReference type="ChEBI" id="CHEBI:78449"/>
        <dbReference type="ChEBI" id="CHEBI:78776"/>
        <dbReference type="ChEBI" id="CHEBI:138651"/>
        <dbReference type="EC" id="2.3.1.41"/>
    </reaction>
    <physiologicalReaction direction="left-to-right" evidence="40">
        <dbReference type="Rhea" id="RHEA:22837"/>
    </physiologicalReaction>
</comment>
<dbReference type="InterPro" id="IPR020841">
    <property type="entry name" value="PKS_Beta-ketoAc_synthase_dom"/>
</dbReference>
<dbReference type="CDD" id="cd08954">
    <property type="entry name" value="KR_1_FAS_SDR_x"/>
    <property type="match status" value="1"/>
</dbReference>
<comment type="catalytic activity">
    <reaction evidence="27">
        <text>a (3R)-hydroxyacyl-[ACP] + NADP(+) = a 3-oxoacyl-[ACP] + NADPH + H(+)</text>
        <dbReference type="Rhea" id="RHEA:17397"/>
        <dbReference type="Rhea" id="RHEA-COMP:9916"/>
        <dbReference type="Rhea" id="RHEA-COMP:9945"/>
        <dbReference type="ChEBI" id="CHEBI:15378"/>
        <dbReference type="ChEBI" id="CHEBI:57783"/>
        <dbReference type="ChEBI" id="CHEBI:58349"/>
        <dbReference type="ChEBI" id="CHEBI:78776"/>
        <dbReference type="ChEBI" id="CHEBI:78827"/>
        <dbReference type="EC" id="1.1.1.100"/>
    </reaction>
    <physiologicalReaction direction="right-to-left" evidence="27">
        <dbReference type="Rhea" id="RHEA:17399"/>
    </physiologicalReaction>
</comment>
<evidence type="ECO:0000256" key="30">
    <source>
        <dbReference type="ARBA" id="ARBA00047500"/>
    </source>
</evidence>
<evidence type="ECO:0000256" key="34">
    <source>
        <dbReference type="ARBA" id="ARBA00047953"/>
    </source>
</evidence>
<keyword evidence="7" id="KW-0276">Fatty acid metabolism</keyword>
<evidence type="ECO:0000256" key="33">
    <source>
        <dbReference type="ARBA" id="ARBA00047897"/>
    </source>
</evidence>
<comment type="catalytic activity">
    <reaction evidence="26">
        <text>hexanoyl-[ACP] + malonyl-[ACP] + H(+) = 3-oxooctanoyl-[ACP] + holo-[ACP] + CO2</text>
        <dbReference type="Rhea" id="RHEA:41836"/>
        <dbReference type="Rhea" id="RHEA-COMP:9623"/>
        <dbReference type="Rhea" id="RHEA-COMP:9632"/>
        <dbReference type="Rhea" id="RHEA-COMP:9633"/>
        <dbReference type="Rhea" id="RHEA-COMP:9685"/>
        <dbReference type="ChEBI" id="CHEBI:15378"/>
        <dbReference type="ChEBI" id="CHEBI:16526"/>
        <dbReference type="ChEBI" id="CHEBI:64479"/>
        <dbReference type="ChEBI" id="CHEBI:78449"/>
        <dbReference type="ChEBI" id="CHEBI:78459"/>
        <dbReference type="ChEBI" id="CHEBI:78460"/>
    </reaction>
    <physiologicalReaction direction="left-to-right" evidence="26">
        <dbReference type="Rhea" id="RHEA:41837"/>
    </physiologicalReaction>
</comment>
<keyword evidence="14" id="KW-0511">Multifunctional enzyme</keyword>
<comment type="catalytic activity">
    <reaction evidence="37">
        <text>(2E)-dodecenoyl-[ACP] + NADPH + H(+) = dodecanoyl-[ACP] + NADP(+)</text>
        <dbReference type="Rhea" id="RHEA:41880"/>
        <dbReference type="Rhea" id="RHEA-COMP:9643"/>
        <dbReference type="Rhea" id="RHEA-COMP:9644"/>
        <dbReference type="ChEBI" id="CHEBI:15378"/>
        <dbReference type="ChEBI" id="CHEBI:57783"/>
        <dbReference type="ChEBI" id="CHEBI:58349"/>
        <dbReference type="ChEBI" id="CHEBI:65264"/>
        <dbReference type="ChEBI" id="CHEBI:78472"/>
    </reaction>
    <physiologicalReaction direction="left-to-right" evidence="37">
        <dbReference type="Rhea" id="RHEA:41881"/>
    </physiologicalReaction>
</comment>
<comment type="catalytic activity">
    <reaction evidence="47">
        <text>decanoyl-[ACP] + malonyl-[ACP] + H(+) = 3-oxododecanoyl-[ACP] + holo-[ACP] + CO2</text>
        <dbReference type="Rhea" id="RHEA:41868"/>
        <dbReference type="Rhea" id="RHEA-COMP:9623"/>
        <dbReference type="Rhea" id="RHEA-COMP:9640"/>
        <dbReference type="Rhea" id="RHEA-COMP:9641"/>
        <dbReference type="Rhea" id="RHEA-COMP:9685"/>
        <dbReference type="ChEBI" id="CHEBI:15378"/>
        <dbReference type="ChEBI" id="CHEBI:16526"/>
        <dbReference type="ChEBI" id="CHEBI:64479"/>
        <dbReference type="ChEBI" id="CHEBI:78449"/>
        <dbReference type="ChEBI" id="CHEBI:78468"/>
        <dbReference type="ChEBI" id="CHEBI:78469"/>
    </reaction>
    <physiologicalReaction direction="left-to-right" evidence="47">
        <dbReference type="Rhea" id="RHEA:41869"/>
    </physiologicalReaction>
</comment>
<evidence type="ECO:0000256" key="8">
    <source>
        <dbReference type="ARBA" id="ARBA00022857"/>
    </source>
</evidence>
<comment type="catalytic activity">
    <reaction evidence="25">
        <text>3-oxooctadecanoyl-[ACP] + NADPH + H(+) = (3R)-hydroxyoctadecanoyl-[ACP] + NADP(+)</text>
        <dbReference type="Rhea" id="RHEA:41920"/>
        <dbReference type="Rhea" id="RHEA-COMP:9653"/>
        <dbReference type="Rhea" id="RHEA-COMP:9654"/>
        <dbReference type="ChEBI" id="CHEBI:15378"/>
        <dbReference type="ChEBI" id="CHEBI:57783"/>
        <dbReference type="ChEBI" id="CHEBI:58349"/>
        <dbReference type="ChEBI" id="CHEBI:78487"/>
        <dbReference type="ChEBI" id="CHEBI:78488"/>
    </reaction>
    <physiologicalReaction direction="left-to-right" evidence="25">
        <dbReference type="Rhea" id="RHEA:41921"/>
    </physiologicalReaction>
</comment>
<dbReference type="Pfam" id="PF13602">
    <property type="entry name" value="ADH_zinc_N_2"/>
    <property type="match status" value="1"/>
</dbReference>
<evidence type="ECO:0000256" key="12">
    <source>
        <dbReference type="ARBA" id="ARBA00023098"/>
    </source>
</evidence>
<evidence type="ECO:0000256" key="43">
    <source>
        <dbReference type="ARBA" id="ARBA00048691"/>
    </source>
</evidence>
<comment type="catalytic activity">
    <reaction evidence="48">
        <text>(2E)-tetradecenoyl-[ACP] + NADPH + H(+) = tetradecanoyl-[ACP] + NADP(+)</text>
        <dbReference type="Rhea" id="RHEA:41896"/>
        <dbReference type="Rhea" id="RHEA-COMP:9647"/>
        <dbReference type="Rhea" id="RHEA-COMP:9648"/>
        <dbReference type="ChEBI" id="CHEBI:15378"/>
        <dbReference type="ChEBI" id="CHEBI:57783"/>
        <dbReference type="ChEBI" id="CHEBI:58349"/>
        <dbReference type="ChEBI" id="CHEBI:78475"/>
        <dbReference type="ChEBI" id="CHEBI:78477"/>
    </reaction>
    <physiologicalReaction direction="left-to-right" evidence="48">
        <dbReference type="Rhea" id="RHEA:41897"/>
    </physiologicalReaction>
</comment>
<comment type="function">
    <text evidence="24">Fatty acid synthetase is a multifunctional enzyme that catalyzes the de novo biosynthesis of long-chain saturated fatty acids starting from acetyl-CoA and malonyl-CoA in the presence of NADPH. This multifunctional protein contains 7 catalytic activities and a site for the binding of the prosthetic group 4'-phosphopantetheine of the acyl carrier protein ([ACP]) domain.</text>
</comment>
<comment type="catalytic activity">
    <reaction evidence="34">
        <text>3-oxobutanoyl-[ACP] + NADPH + H(+) = (3R)-hydroxybutanoyl-[ACP] + NADP(+)</text>
        <dbReference type="Rhea" id="RHEA:41804"/>
        <dbReference type="Rhea" id="RHEA-COMP:9625"/>
        <dbReference type="Rhea" id="RHEA-COMP:9626"/>
        <dbReference type="ChEBI" id="CHEBI:15378"/>
        <dbReference type="ChEBI" id="CHEBI:57783"/>
        <dbReference type="ChEBI" id="CHEBI:58349"/>
        <dbReference type="ChEBI" id="CHEBI:78450"/>
        <dbReference type="ChEBI" id="CHEBI:78451"/>
    </reaction>
    <physiologicalReaction direction="left-to-right" evidence="34">
        <dbReference type="Rhea" id="RHEA:41805"/>
    </physiologicalReaction>
</comment>
<dbReference type="PROSITE" id="PS50075">
    <property type="entry name" value="CARRIER"/>
    <property type="match status" value="1"/>
</dbReference>
<comment type="catalytic activity">
    <reaction evidence="21">
        <text>(3R)-hydroxyoctadecanoyl-[ACP] = (2E)-octadecenoyl-[ACP] + H2O</text>
        <dbReference type="Rhea" id="RHEA:41924"/>
        <dbReference type="Rhea" id="RHEA-COMP:9654"/>
        <dbReference type="Rhea" id="RHEA-COMP:9655"/>
        <dbReference type="ChEBI" id="CHEBI:15377"/>
        <dbReference type="ChEBI" id="CHEBI:78488"/>
        <dbReference type="ChEBI" id="CHEBI:78489"/>
    </reaction>
    <physiologicalReaction direction="left-to-right" evidence="21">
        <dbReference type="Rhea" id="RHEA:41925"/>
    </physiologicalReaction>
</comment>
<dbReference type="PROSITE" id="PS52019">
    <property type="entry name" value="PKS_MFAS_DH"/>
    <property type="match status" value="1"/>
</dbReference>
<comment type="catalytic activity">
    <reaction evidence="17">
        <text>(3R)-hydroxyhexanoyl-[ACP] = (2E)-hexenoyl-[ACP] + H2O</text>
        <dbReference type="Rhea" id="RHEA:41828"/>
        <dbReference type="Rhea" id="RHEA-COMP:9630"/>
        <dbReference type="Rhea" id="RHEA-COMP:9631"/>
        <dbReference type="ChEBI" id="CHEBI:15377"/>
        <dbReference type="ChEBI" id="CHEBI:78457"/>
        <dbReference type="ChEBI" id="CHEBI:78458"/>
    </reaction>
    <physiologicalReaction direction="left-to-right" evidence="17">
        <dbReference type="Rhea" id="RHEA:41829"/>
    </physiologicalReaction>
</comment>
<dbReference type="SUPFAM" id="SSF47336">
    <property type="entry name" value="ACP-like"/>
    <property type="match status" value="1"/>
</dbReference>
<evidence type="ECO:0000256" key="40">
    <source>
        <dbReference type="ARBA" id="ARBA00048506"/>
    </source>
</evidence>
<dbReference type="SMART" id="SM00827">
    <property type="entry name" value="PKS_AT"/>
    <property type="match status" value="1"/>
</dbReference>
<dbReference type="InterPro" id="IPR020843">
    <property type="entry name" value="ER"/>
</dbReference>
<dbReference type="GO" id="GO:0004315">
    <property type="term" value="F:3-oxoacyl-[acyl-carrier-protein] synthase activity"/>
    <property type="evidence" value="ECO:0007669"/>
    <property type="project" value="UniProtKB-EC"/>
</dbReference>
<evidence type="ECO:0000256" key="49">
    <source>
        <dbReference type="ARBA" id="ARBA00049263"/>
    </source>
</evidence>
<dbReference type="InterPro" id="IPR009081">
    <property type="entry name" value="PP-bd_ACP"/>
</dbReference>
<evidence type="ECO:0000259" key="56">
    <source>
        <dbReference type="PROSITE" id="PS50075"/>
    </source>
</evidence>
<comment type="catalytic activity">
    <reaction evidence="50">
        <text>3-oxohexadecanoyl-[ACP] + NADPH + H(+) = (3R)-hydroxyhexadecanoyl-[ACP] + NADP(+)</text>
        <dbReference type="Rhea" id="RHEA:41904"/>
        <dbReference type="Rhea" id="RHEA-COMP:9649"/>
        <dbReference type="Rhea" id="RHEA-COMP:9650"/>
        <dbReference type="ChEBI" id="CHEBI:15378"/>
        <dbReference type="ChEBI" id="CHEBI:57783"/>
        <dbReference type="ChEBI" id="CHEBI:58349"/>
        <dbReference type="ChEBI" id="CHEBI:78478"/>
        <dbReference type="ChEBI" id="CHEBI:78480"/>
    </reaction>
    <physiologicalReaction direction="left-to-right" evidence="50">
        <dbReference type="Rhea" id="RHEA:41905"/>
    </physiologicalReaction>
</comment>
<evidence type="ECO:0000256" key="54">
    <source>
        <dbReference type="ARBA" id="ARBA00049533"/>
    </source>
</evidence>
<evidence type="ECO:0000256" key="42">
    <source>
        <dbReference type="ARBA" id="ARBA00048650"/>
    </source>
</evidence>
<evidence type="ECO:0000256" key="45">
    <source>
        <dbReference type="ARBA" id="ARBA00048935"/>
    </source>
</evidence>
<evidence type="ECO:0000256" key="32">
    <source>
        <dbReference type="ARBA" id="ARBA00047810"/>
    </source>
</evidence>
<comment type="catalytic activity">
    <reaction evidence="30">
        <text>(2E)-butenoyl-[ACP] + NADPH + H(+) = butanoyl-[ACP] + NADP(+)</text>
        <dbReference type="Rhea" id="RHEA:41812"/>
        <dbReference type="Rhea" id="RHEA-COMP:9627"/>
        <dbReference type="Rhea" id="RHEA-COMP:9628"/>
        <dbReference type="ChEBI" id="CHEBI:15378"/>
        <dbReference type="ChEBI" id="CHEBI:57783"/>
        <dbReference type="ChEBI" id="CHEBI:58349"/>
        <dbReference type="ChEBI" id="CHEBI:78453"/>
        <dbReference type="ChEBI" id="CHEBI:78454"/>
    </reaction>
    <physiologicalReaction direction="left-to-right" evidence="30">
        <dbReference type="Rhea" id="RHEA:41813"/>
    </physiologicalReaction>
</comment>
<dbReference type="Pfam" id="PF00698">
    <property type="entry name" value="Acyl_transf_1"/>
    <property type="match status" value="1"/>
</dbReference>
<dbReference type="InterPro" id="IPR042104">
    <property type="entry name" value="PKS_dehydratase_sf"/>
</dbReference>
<comment type="catalytic activity">
    <reaction evidence="36">
        <text>hexadecanoyl-[ACP] + malonyl-[ACP] + H(+) = 3-oxooctadecanoyl-[ACP] + holo-[ACP] + CO2</text>
        <dbReference type="Rhea" id="RHEA:41916"/>
        <dbReference type="Rhea" id="RHEA-COMP:9623"/>
        <dbReference type="Rhea" id="RHEA-COMP:9652"/>
        <dbReference type="Rhea" id="RHEA-COMP:9653"/>
        <dbReference type="Rhea" id="RHEA-COMP:9685"/>
        <dbReference type="ChEBI" id="CHEBI:15378"/>
        <dbReference type="ChEBI" id="CHEBI:16526"/>
        <dbReference type="ChEBI" id="CHEBI:64479"/>
        <dbReference type="ChEBI" id="CHEBI:78449"/>
        <dbReference type="ChEBI" id="CHEBI:78483"/>
        <dbReference type="ChEBI" id="CHEBI:78487"/>
    </reaction>
    <physiologicalReaction direction="left-to-right" evidence="36">
        <dbReference type="Rhea" id="RHEA:41917"/>
    </physiologicalReaction>
</comment>
<evidence type="ECO:0000256" key="24">
    <source>
        <dbReference type="ARBA" id="ARBA00023442"/>
    </source>
</evidence>
<dbReference type="CDD" id="cd05195">
    <property type="entry name" value="enoyl_red"/>
    <property type="match status" value="1"/>
</dbReference>
<comment type="catalytic activity">
    <reaction evidence="44">
        <text>hexadecanoyl-[ACP] + H2O = hexadecanoate + holo-[ACP] + H(+)</text>
        <dbReference type="Rhea" id="RHEA:41932"/>
        <dbReference type="Rhea" id="RHEA-COMP:9652"/>
        <dbReference type="Rhea" id="RHEA-COMP:9685"/>
        <dbReference type="ChEBI" id="CHEBI:7896"/>
        <dbReference type="ChEBI" id="CHEBI:15377"/>
        <dbReference type="ChEBI" id="CHEBI:15378"/>
        <dbReference type="ChEBI" id="CHEBI:64479"/>
        <dbReference type="ChEBI" id="CHEBI:78483"/>
        <dbReference type="EC" id="3.1.2.14"/>
    </reaction>
    <physiologicalReaction direction="left-to-right" evidence="44">
        <dbReference type="Rhea" id="RHEA:41933"/>
    </physiologicalReaction>
</comment>
<dbReference type="InterPro" id="IPR036736">
    <property type="entry name" value="ACP-like_sf"/>
</dbReference>
<comment type="catalytic activity">
    <reaction evidence="49">
        <text>3-oxododecanoyl-[ACP] + NADPH + H(+) = (3R)-hydroxydodecanoyl-[ACP] + NADP(+)</text>
        <dbReference type="Rhea" id="RHEA:41872"/>
        <dbReference type="Rhea" id="RHEA-COMP:9641"/>
        <dbReference type="Rhea" id="RHEA-COMP:9642"/>
        <dbReference type="ChEBI" id="CHEBI:15378"/>
        <dbReference type="ChEBI" id="CHEBI:57783"/>
        <dbReference type="ChEBI" id="CHEBI:58349"/>
        <dbReference type="ChEBI" id="CHEBI:78469"/>
        <dbReference type="ChEBI" id="CHEBI:78470"/>
    </reaction>
    <physiologicalReaction direction="left-to-right" evidence="49">
        <dbReference type="Rhea" id="RHEA:41873"/>
    </physiologicalReaction>
</comment>
<comment type="catalytic activity">
    <reaction evidence="23">
        <text>(3R)-hydroxybutanoyl-[ACP] = (2E)-butenoyl-[ACP] + H2O</text>
        <dbReference type="Rhea" id="RHEA:41808"/>
        <dbReference type="Rhea" id="RHEA-COMP:9626"/>
        <dbReference type="Rhea" id="RHEA-COMP:9627"/>
        <dbReference type="ChEBI" id="CHEBI:15377"/>
        <dbReference type="ChEBI" id="CHEBI:78451"/>
        <dbReference type="ChEBI" id="CHEBI:78453"/>
    </reaction>
    <physiologicalReaction direction="left-to-right" evidence="23">
        <dbReference type="Rhea" id="RHEA:41809"/>
    </physiologicalReaction>
</comment>
<evidence type="ECO:0000256" key="28">
    <source>
        <dbReference type="ARBA" id="ARBA00047440"/>
    </source>
</evidence>
<comment type="catalytic activity">
    <reaction evidence="42">
        <text>a 2,3-saturated acyl-[ACP] + NADP(+) = a (2E)-enoyl-[ACP] + NADPH + H(+)</text>
        <dbReference type="Rhea" id="RHEA:22564"/>
        <dbReference type="Rhea" id="RHEA-COMP:9925"/>
        <dbReference type="Rhea" id="RHEA-COMP:9926"/>
        <dbReference type="ChEBI" id="CHEBI:15378"/>
        <dbReference type="ChEBI" id="CHEBI:57783"/>
        <dbReference type="ChEBI" id="CHEBI:58349"/>
        <dbReference type="ChEBI" id="CHEBI:78784"/>
        <dbReference type="ChEBI" id="CHEBI:78785"/>
        <dbReference type="EC" id="1.3.1.39"/>
    </reaction>
    <physiologicalReaction direction="right-to-left" evidence="42">
        <dbReference type="Rhea" id="RHEA:22566"/>
    </physiologicalReaction>
</comment>
<evidence type="ECO:0000256" key="6">
    <source>
        <dbReference type="ARBA" id="ARBA00022799"/>
    </source>
</evidence>
<dbReference type="Gene3D" id="3.40.366.10">
    <property type="entry name" value="Malonyl-Coenzyme A Acyl Carrier Protein, domain 2"/>
    <property type="match status" value="1"/>
</dbReference>
<dbReference type="InterPro" id="IPR057326">
    <property type="entry name" value="KR_dom"/>
</dbReference>
<dbReference type="CDD" id="cd00833">
    <property type="entry name" value="PKS"/>
    <property type="match status" value="1"/>
</dbReference>
<evidence type="ECO:0000256" key="16">
    <source>
        <dbReference type="ARBA" id="ARBA00023351"/>
    </source>
</evidence>
<name>A0A8X6IN60_9ARAC</name>
<dbReference type="Gene3D" id="3.90.180.10">
    <property type="entry name" value="Medium-chain alcohol dehydrogenases, catalytic domain"/>
    <property type="match status" value="1"/>
</dbReference>
<protein>
    <submittedName>
        <fullName evidence="59">Fatty acid synthase</fullName>
    </submittedName>
</protein>
<feature type="domain" description="PKS/mFAS DH" evidence="58">
    <location>
        <begin position="777"/>
        <end position="1037"/>
    </location>
</feature>
<dbReference type="Pfam" id="PF00109">
    <property type="entry name" value="ketoacyl-synt"/>
    <property type="match status" value="1"/>
</dbReference>
<dbReference type="Gene3D" id="3.40.50.150">
    <property type="entry name" value="Vaccinia Virus protein VP39"/>
    <property type="match status" value="1"/>
</dbReference>
<dbReference type="InterPro" id="IPR014043">
    <property type="entry name" value="Acyl_transferase_dom"/>
</dbReference>
<comment type="catalytic activity">
    <reaction evidence="35">
        <text>acetyl-[ACP] + malonyl-[ACP] + H(+) = 3-oxobutanoyl-[ACP] + holo-[ACP] + CO2</text>
        <dbReference type="Rhea" id="RHEA:41800"/>
        <dbReference type="Rhea" id="RHEA-COMP:9621"/>
        <dbReference type="Rhea" id="RHEA-COMP:9623"/>
        <dbReference type="Rhea" id="RHEA-COMP:9625"/>
        <dbReference type="Rhea" id="RHEA-COMP:9685"/>
        <dbReference type="ChEBI" id="CHEBI:15378"/>
        <dbReference type="ChEBI" id="CHEBI:16526"/>
        <dbReference type="ChEBI" id="CHEBI:64479"/>
        <dbReference type="ChEBI" id="CHEBI:78446"/>
        <dbReference type="ChEBI" id="CHEBI:78449"/>
        <dbReference type="ChEBI" id="CHEBI:78450"/>
    </reaction>
    <physiologicalReaction direction="left-to-right" evidence="35">
        <dbReference type="Rhea" id="RHEA:41801"/>
    </physiologicalReaction>
</comment>
<dbReference type="GO" id="GO:0016297">
    <property type="term" value="F:fatty acyl-[ACP] hydrolase activity"/>
    <property type="evidence" value="ECO:0007669"/>
    <property type="project" value="UniProtKB-EC"/>
</dbReference>
<evidence type="ECO:0000256" key="21">
    <source>
        <dbReference type="ARBA" id="ARBA00023399"/>
    </source>
</evidence>
<dbReference type="SMART" id="SM00829">
    <property type="entry name" value="PKS_ER"/>
    <property type="match status" value="1"/>
</dbReference>
<evidence type="ECO:0000256" key="51">
    <source>
        <dbReference type="ARBA" id="ARBA00049422"/>
    </source>
</evidence>
<evidence type="ECO:0000256" key="27">
    <source>
        <dbReference type="ARBA" id="ARBA00047400"/>
    </source>
</evidence>
<dbReference type="Gene3D" id="3.30.70.3290">
    <property type="match status" value="1"/>
</dbReference>
<evidence type="ECO:0000256" key="36">
    <source>
        <dbReference type="ARBA" id="ARBA00048051"/>
    </source>
</evidence>
<dbReference type="InterPro" id="IPR029063">
    <property type="entry name" value="SAM-dependent_MTases_sf"/>
</dbReference>
<comment type="catalytic activity">
    <reaction evidence="53">
        <text>(2E)-decenoyl-[ACP] + NADPH + H(+) = decanoyl-[ACP] + NADP(+)</text>
        <dbReference type="Rhea" id="RHEA:41864"/>
        <dbReference type="Rhea" id="RHEA-COMP:9639"/>
        <dbReference type="Rhea" id="RHEA-COMP:9640"/>
        <dbReference type="ChEBI" id="CHEBI:15378"/>
        <dbReference type="ChEBI" id="CHEBI:57783"/>
        <dbReference type="ChEBI" id="CHEBI:58349"/>
        <dbReference type="ChEBI" id="CHEBI:78467"/>
        <dbReference type="ChEBI" id="CHEBI:78468"/>
    </reaction>
    <physiologicalReaction direction="left-to-right" evidence="53">
        <dbReference type="Rhea" id="RHEA:41865"/>
    </physiologicalReaction>
</comment>
<dbReference type="InterPro" id="IPR011032">
    <property type="entry name" value="GroES-like_sf"/>
</dbReference>
<dbReference type="InterPro" id="IPR049391">
    <property type="entry name" value="FAS_pseudo-KR"/>
</dbReference>
<evidence type="ECO:0000256" key="20">
    <source>
        <dbReference type="ARBA" id="ARBA00023398"/>
    </source>
</evidence>
<evidence type="ECO:0000256" key="2">
    <source>
        <dbReference type="ARBA" id="ARBA00022450"/>
    </source>
</evidence>
<comment type="catalytic activity">
    <reaction evidence="20">
        <text>(3R)-hydroxytetradecanoyl-[ACP] = (2E)-tetradecenoyl-[ACP] + H2O</text>
        <dbReference type="Rhea" id="RHEA:41892"/>
        <dbReference type="Rhea" id="RHEA-COMP:9646"/>
        <dbReference type="Rhea" id="RHEA-COMP:9647"/>
        <dbReference type="ChEBI" id="CHEBI:15377"/>
        <dbReference type="ChEBI" id="CHEBI:78474"/>
        <dbReference type="ChEBI" id="CHEBI:78475"/>
    </reaction>
    <physiologicalReaction direction="left-to-right" evidence="20">
        <dbReference type="Rhea" id="RHEA:41893"/>
    </physiologicalReaction>
</comment>
<dbReference type="Gene3D" id="3.10.129.110">
    <property type="entry name" value="Polyketide synthase dehydratase"/>
    <property type="match status" value="1"/>
</dbReference>
<comment type="catalytic activity">
    <reaction evidence="41">
        <text>3-oxohexanoyl-[ACP] + NADPH + H(+) = (3R)-hydroxyhexanoyl-[ACP] + NADP(+)</text>
        <dbReference type="Rhea" id="RHEA:41824"/>
        <dbReference type="Rhea" id="RHEA-COMP:9629"/>
        <dbReference type="Rhea" id="RHEA-COMP:9630"/>
        <dbReference type="ChEBI" id="CHEBI:15378"/>
        <dbReference type="ChEBI" id="CHEBI:57783"/>
        <dbReference type="ChEBI" id="CHEBI:58349"/>
        <dbReference type="ChEBI" id="CHEBI:78456"/>
        <dbReference type="ChEBI" id="CHEBI:78457"/>
    </reaction>
    <physiologicalReaction direction="left-to-right" evidence="41">
        <dbReference type="Rhea" id="RHEA:41825"/>
    </physiologicalReaction>
</comment>
<organism evidence="59 60">
    <name type="scientific">Trichonephila inaurata madagascariensis</name>
    <dbReference type="NCBI Taxonomy" id="2747483"/>
    <lineage>
        <taxon>Eukaryota</taxon>
        <taxon>Metazoa</taxon>
        <taxon>Ecdysozoa</taxon>
        <taxon>Arthropoda</taxon>
        <taxon>Chelicerata</taxon>
        <taxon>Arachnida</taxon>
        <taxon>Araneae</taxon>
        <taxon>Araneomorphae</taxon>
        <taxon>Entelegynae</taxon>
        <taxon>Araneoidea</taxon>
        <taxon>Nephilidae</taxon>
        <taxon>Trichonephila</taxon>
        <taxon>Trichonephila inaurata</taxon>
    </lineage>
</organism>
<dbReference type="Proteomes" id="UP000886998">
    <property type="component" value="Unassembled WGS sequence"/>
</dbReference>
<dbReference type="PANTHER" id="PTHR43775:SF7">
    <property type="entry name" value="FATTY ACID SYNTHASE"/>
    <property type="match status" value="1"/>
</dbReference>
<dbReference type="InterPro" id="IPR016036">
    <property type="entry name" value="Malonyl_transacylase_ACP-bd"/>
</dbReference>
<dbReference type="GO" id="GO:0019171">
    <property type="term" value="F:(3R)-hydroxyacyl-[acyl-carrier-protein] dehydratase activity"/>
    <property type="evidence" value="ECO:0007669"/>
    <property type="project" value="UniProtKB-EC"/>
</dbReference>
<evidence type="ECO:0000256" key="17">
    <source>
        <dbReference type="ARBA" id="ARBA00023373"/>
    </source>
</evidence>
<evidence type="ECO:0000256" key="15">
    <source>
        <dbReference type="ARBA" id="ARBA00023332"/>
    </source>
</evidence>
<evidence type="ECO:0000256" key="7">
    <source>
        <dbReference type="ARBA" id="ARBA00022832"/>
    </source>
</evidence>
<keyword evidence="11" id="KW-0560">Oxidoreductase</keyword>
<evidence type="ECO:0000256" key="22">
    <source>
        <dbReference type="ARBA" id="ARBA00023401"/>
    </source>
</evidence>
<evidence type="ECO:0000256" key="47">
    <source>
        <dbReference type="ARBA" id="ARBA00049109"/>
    </source>
</evidence>
<keyword evidence="5" id="KW-0808">Transferase</keyword>
<dbReference type="Pfam" id="PF21089">
    <property type="entry name" value="PKS_DH_N"/>
    <property type="match status" value="1"/>
</dbReference>
<evidence type="ECO:0000256" key="25">
    <source>
        <dbReference type="ARBA" id="ARBA00047300"/>
    </source>
</evidence>
<sequence length="2410" mass="268747">MAPTLDCHEYCTGGFDPEDIVISGIAGRFPECDNVGELKESLYNKKDLVVFRDDRFEKGAINVPYSSCGLIRNLDKVDAKIFRLTPYIANVTDPAARIHMEVTCEAIADAGYDPFDMKGEKIGIFNATTCDDTYRSDTNNVNNVPTPFTFRTMNPNRTSFTLDFTGPSLTVDSACSSSGTALWCAVNSIKSGAIDAAVVSGCQLNLLPDAHAGFIKLGISTPTGNSRPFDAKSDGMIRTEAITAVFLQKAKVARRAYATVSAVRFYASGFNPEGLCGIIKTLITFENDCIPPNIKYEKPRCPALFEGKVKVVTEPTPFNGKYIPISCVGFAGTFVQILLKKNLVRIENKPKVSDLPRLVLYPATTEEAITTMFDYIQNNPDLPEEFFALLNKLSFTDPFLKSFRGYSLYQEGKAPISQIKTVPSAKRPVWFIMTGIGCQWPGMGLELMKINAFAESMHKSAVIMKTLGVDLFEILNEDGKNSAGVRNITSTIIGICSIQIALIDVLKHLGITPDGIIGHSTGEIACAYADGCLTTEEVLKSGFYRGKAIDDANLPEGGMIAVGISWSEAQRICPEGCYPACDNADDSVTISGLNEPLEKFTEKLKQDNVFFRWVNSHGYTFHCEHVRPSAGPLKSSLSKNVSSSNQRSKRWISSSYPPSEWDTPGCKTINDDYFVHNLVSSVQFNSASKVIPSDAIIIEIGPHFLLRSILKRTVGSKASFFGLMKKNEENSLQFFMDSLGQLYNEGVDPKIERLYPPVQFPVPRGTPTISDLIRWDHSQSYNVIKYTAKGNEFFKEFKFDKEDSYILDHQIDGKSLFPATGYICLAWEALASKLQRNVQEMAVVIENFKIHRATIITPTNPTKFFVSVLESSGRFEITEGKFLVASGNISEGKNLTLENKSLEYVCNGVSLAGSDIYDELKRSGYEYGPFFQNLAETNADGTAGEVLWRDQWIPFLDSLLLFFGLVTSNGGLYLPTGALSFKIDPRVLKNTIDLKSSSNTNKLDKNAQSIPVMYDKDTCTCHSLGVEISNLNMDLVSHKGKNDKATLEEYRFVPYVSEYIPNDDSSLRVKQYFHACNEVISTIGAALRKDVKKFQLPNYNNFKFSLEEYMNEKERSQQLLRDLRSLITNSHIQNEKIKESFDSYSLFAGKDALNNALVNEDSLRIMVEIINENTFKKLNVVEINRNFPVVLTPMADILKKYFHLSFKKSILIASKTTDIDQELLEAHNIQVQTEEKLKDIIKEKVQDIAISSFSCGSISELQNLLQTLTSVVKPSGFILLFYKERANPAEMFLSSVTGEDLQVLSETVLEGVLQDKNLIVLSKIYDPFGGSLYLLRSPSLTRPQSIVHLTKDGYDWVEKIKKELFEKKFGPVWLVSQESHTSGIIGMMNCLKQEPGGERIRCIFTPSLERKNGIPFFDAQDPLFKDLIKKDLIMNVWKDGCWGSFRHILIKETKIPRPVDHSFVNCRKYGDLSSFEWAESNVKYVEPKNRKLLHIYYSALNFKDVMLATGKLSVNTVKDLGQGSSVLGLEFSGREEGTGKRICGFAESRSMATSILAEPAFCFDIPDHWTLEDAATVPVVYATCYYALIMRAKLKKGESILIHSGTGGIGIAAIRVALSLNCEIFTTVGTIEKREYLRKTFPQIKEENIGCSRNTSFETMVKKRTKGKGVNVVLNSLADDKFLASIRCVANSGRFVEIGKYDLALDREIGLKIFLNNISFHGVFLDQLFDLRPEVTETVEELSYLIQNGIKTGVVQPLDRKVFDRNSIEQAFRYMAKGVHIGKIVLKIRDEEIKNCAIPKCLRLPAITETQFYYNKVYIIIGGLGGFGMEVTKWMIRKGAKNLILTSRYGARTPYHHFCLKKWHKQGVNVQVSTLNVAIKSEAEKLLNEASRIGAIGGIFNSALVLRDAFMDCQKAEAYEEVCAPKAAATLHLDELSRKLCPSLDYFVCFSSISCGRGNAGQTNYGYANSVMERICEERKSAGYPGLAIQWGIIGEVGLAHRQMGDDAMIAGITSQSVKSCLESLDVFCQQDCPVVTSYVAAQQVQKAVQGNVMDQILKILGIEESSQIDLGRNLGQMGMDSFVGVEIAQLLQSHANVNVTMQEIQELTFGEIKNLLESNSEQTISQAPPLLSTTKIKLPPILSHKTPLITFNKNVPGEPIFIVSIGDTDVSNFQILSNMLNRPIYALVWTKDIPSTNIESIASYYLKLIQDSIKCPFHIVGHSFGGNVAFEMALQSRQKQIPLKSISLLNGSEELMSALSEDNSENRDLEVEALCRFVDQFVYDDAFKAKLQNDLSEDMNQEQKIQTVLDCLTSSCSETINRNEVSEALSNCLIKHKICKSYIPKKKLSMDINIIENSTKLLANDVSLVKESFEKVCTGKISVHRVLYTIQSSNEEEFRQLTKILLTIV</sequence>
<comment type="pathway">
    <text evidence="1">Lipid metabolism.</text>
</comment>
<comment type="catalytic activity">
    <reaction evidence="51">
        <text>3-oxooctanoyl-[ACP] + NADPH + H(+) = (3R)-hydroxyoctanoyl-[ACP] + NADP(+)</text>
        <dbReference type="Rhea" id="RHEA:41840"/>
        <dbReference type="Rhea" id="RHEA-COMP:9633"/>
        <dbReference type="Rhea" id="RHEA-COMP:9634"/>
        <dbReference type="ChEBI" id="CHEBI:15378"/>
        <dbReference type="ChEBI" id="CHEBI:57783"/>
        <dbReference type="ChEBI" id="CHEBI:58349"/>
        <dbReference type="ChEBI" id="CHEBI:78460"/>
        <dbReference type="ChEBI" id="CHEBI:78461"/>
    </reaction>
    <physiologicalReaction direction="left-to-right" evidence="51">
        <dbReference type="Rhea" id="RHEA:41841"/>
    </physiologicalReaction>
</comment>
<dbReference type="InterPro" id="IPR001031">
    <property type="entry name" value="Thioesterase"/>
</dbReference>
<evidence type="ECO:0000256" key="31">
    <source>
        <dbReference type="ARBA" id="ARBA00047578"/>
    </source>
</evidence>
<dbReference type="GO" id="GO:0004316">
    <property type="term" value="F:3-oxoacyl-[acyl-carrier-protein] reductase (NADPH) activity"/>
    <property type="evidence" value="ECO:0007669"/>
    <property type="project" value="UniProtKB-EC"/>
</dbReference>
<dbReference type="OrthoDB" id="6420767at2759"/>
<feature type="domain" description="Ketosynthase family 3 (KS3)" evidence="57">
    <location>
        <begin position="17"/>
        <end position="466"/>
    </location>
</feature>
<evidence type="ECO:0000256" key="41">
    <source>
        <dbReference type="ARBA" id="ARBA00048571"/>
    </source>
</evidence>
<comment type="catalytic activity">
    <reaction evidence="16">
        <text>(3R)-hydroxydodecanoyl-[ACP] = (2E)-dodecenoyl-[ACP] + H2O</text>
        <dbReference type="Rhea" id="RHEA:41876"/>
        <dbReference type="Rhea" id="RHEA-COMP:9642"/>
        <dbReference type="Rhea" id="RHEA-COMP:9643"/>
        <dbReference type="ChEBI" id="CHEBI:15377"/>
        <dbReference type="ChEBI" id="CHEBI:78470"/>
        <dbReference type="ChEBI" id="CHEBI:78472"/>
    </reaction>
    <physiologicalReaction direction="left-to-right" evidence="16">
        <dbReference type="Rhea" id="RHEA:41877"/>
    </physiologicalReaction>
</comment>
<evidence type="ECO:0000256" key="5">
    <source>
        <dbReference type="ARBA" id="ARBA00022679"/>
    </source>
</evidence>
<dbReference type="SUPFAM" id="SSF53474">
    <property type="entry name" value="alpha/beta-Hydrolases"/>
    <property type="match status" value="1"/>
</dbReference>
<feature type="region of interest" description="N-terminal hotdog fold" evidence="55">
    <location>
        <begin position="777"/>
        <end position="889"/>
    </location>
</feature>
<dbReference type="InterPro" id="IPR001227">
    <property type="entry name" value="Ac_transferase_dom_sf"/>
</dbReference>
<evidence type="ECO:0000259" key="57">
    <source>
        <dbReference type="PROSITE" id="PS52004"/>
    </source>
</evidence>
<evidence type="ECO:0000256" key="9">
    <source>
        <dbReference type="ARBA" id="ARBA00022898"/>
    </source>
</evidence>
<evidence type="ECO:0000256" key="1">
    <source>
        <dbReference type="ARBA" id="ARBA00005189"/>
    </source>
</evidence>
<dbReference type="GO" id="GO:0004312">
    <property type="term" value="F:fatty acid synthase activity"/>
    <property type="evidence" value="ECO:0007669"/>
    <property type="project" value="TreeGrafter"/>
</dbReference>
<evidence type="ECO:0000256" key="48">
    <source>
        <dbReference type="ARBA" id="ARBA00049171"/>
    </source>
</evidence>
<evidence type="ECO:0000256" key="14">
    <source>
        <dbReference type="ARBA" id="ARBA00023268"/>
    </source>
</evidence>
<dbReference type="InterPro" id="IPR049900">
    <property type="entry name" value="PKS_mFAS_DH"/>
</dbReference>
<dbReference type="InterPro" id="IPR018201">
    <property type="entry name" value="Ketoacyl_synth_AS"/>
</dbReference>
<dbReference type="SUPFAM" id="SSF53901">
    <property type="entry name" value="Thiolase-like"/>
    <property type="match status" value="2"/>
</dbReference>